<dbReference type="PANTHER" id="PTHR43172:SF2">
    <property type="entry name" value="ADENYLOSUCCINATE LYASE C-TERMINAL DOMAIN-CONTAINING PROTEIN"/>
    <property type="match status" value="1"/>
</dbReference>
<dbReference type="InterPro" id="IPR022761">
    <property type="entry name" value="Fumarate_lyase_N"/>
</dbReference>
<comment type="similarity">
    <text evidence="2">Belongs to the class-II fumarase/aspartase family.</text>
</comment>
<dbReference type="Gene3D" id="1.10.275.10">
    <property type="entry name" value="Fumarase/aspartase (N-terminal domain)"/>
    <property type="match status" value="1"/>
</dbReference>
<dbReference type="PROSITE" id="PS00163">
    <property type="entry name" value="FUMARATE_LYASES"/>
    <property type="match status" value="1"/>
</dbReference>
<dbReference type="InterPro" id="IPR020557">
    <property type="entry name" value="Fumarate_lyase_CS"/>
</dbReference>
<dbReference type="InterPro" id="IPR000362">
    <property type="entry name" value="Fumarate_lyase_fam"/>
</dbReference>
<dbReference type="Proteomes" id="UP001197247">
    <property type="component" value="Unassembled WGS sequence"/>
</dbReference>
<dbReference type="PRINTS" id="PR00149">
    <property type="entry name" value="FUMRATELYASE"/>
</dbReference>
<evidence type="ECO:0000313" key="5">
    <source>
        <dbReference type="Proteomes" id="UP001197247"/>
    </source>
</evidence>
<evidence type="ECO:0000256" key="2">
    <source>
        <dbReference type="ARBA" id="ARBA00034772"/>
    </source>
</evidence>
<dbReference type="Gene3D" id="1.20.200.10">
    <property type="entry name" value="Fumarase/aspartase (Central domain)"/>
    <property type="match status" value="1"/>
</dbReference>
<dbReference type="PANTHER" id="PTHR43172">
    <property type="entry name" value="ADENYLOSUCCINATE LYASE"/>
    <property type="match status" value="1"/>
</dbReference>
<protein>
    <recommendedName>
        <fullName evidence="3">Fumarate lyase N-terminal domain-containing protein</fullName>
    </recommendedName>
</protein>
<organism evidence="4 5">
    <name type="scientific">Kineosporia corallincola</name>
    <dbReference type="NCBI Taxonomy" id="2835133"/>
    <lineage>
        <taxon>Bacteria</taxon>
        <taxon>Bacillati</taxon>
        <taxon>Actinomycetota</taxon>
        <taxon>Actinomycetes</taxon>
        <taxon>Kineosporiales</taxon>
        <taxon>Kineosporiaceae</taxon>
        <taxon>Kineosporia</taxon>
    </lineage>
</organism>
<evidence type="ECO:0000259" key="3">
    <source>
        <dbReference type="Pfam" id="PF00206"/>
    </source>
</evidence>
<dbReference type="EMBL" id="JAHBAY010000010">
    <property type="protein sequence ID" value="MBT0771907.1"/>
    <property type="molecule type" value="Genomic_DNA"/>
</dbReference>
<proteinExistence type="inferred from homology"/>
<dbReference type="InterPro" id="IPR008948">
    <property type="entry name" value="L-Aspartase-like"/>
</dbReference>
<comment type="caution">
    <text evidence="4">The sequence shown here is derived from an EMBL/GenBank/DDBJ whole genome shotgun (WGS) entry which is preliminary data.</text>
</comment>
<feature type="domain" description="Fumarate lyase N-terminal" evidence="3">
    <location>
        <begin position="81"/>
        <end position="288"/>
    </location>
</feature>
<reference evidence="4 5" key="1">
    <citation type="submission" date="2021-05" db="EMBL/GenBank/DDBJ databases">
        <title>Kineosporia and Streptomyces sp. nov. two new marine actinobacteria isolated from Coral.</title>
        <authorList>
            <person name="Buangrab K."/>
            <person name="Sutthacheep M."/>
            <person name="Yeemin T."/>
            <person name="Harunari E."/>
            <person name="Igarashi Y."/>
            <person name="Kanchanasin P."/>
            <person name="Tanasupawat S."/>
            <person name="Phongsopitanun W."/>
        </authorList>
    </citation>
    <scope>NUCLEOTIDE SEQUENCE [LARGE SCALE GENOMIC DNA]</scope>
    <source>
        <strain evidence="4 5">J2-2</strain>
    </source>
</reference>
<accession>A0ABS5TLD9</accession>
<sequence length="406" mass="42237">MTPAALVRAMVEVERAWLDGLVAVGIAPPQAAPAGQHPLAPPGPHDAAAIAAELAAGAEGGGNPVIGLVGLLRGRLGPGPAATWLHRGLTSQDVLDTAMMLCLRDVLDRVRTEIDSQTAALAVLADRHRRTPMAGRTLGQHAVPTTFGLKAAQWLTALLDARDTLDRLPAPRAQLGGAAGNLSAVLELARLAGTPDPVGSVRELLEGVPTHLGLTRSAPWHTARAPVTAVGDALTGCCDAWGRIARDVIELGRPEIGELSEPARAGRGGSSTMAQKRNPVLSILIRRTALSAPQWAATLHLAAAENVDERPDGAWHAEWPALESLSRAAGSAAGQATELLAGLRVHPERMRAGLETTGPGIRAEQRSMARIFGVEADGEYLGPVDLVVDDVLNRAGSNDGPRADRG</sequence>
<name>A0ABS5TLD9_9ACTN</name>
<evidence type="ECO:0000313" key="4">
    <source>
        <dbReference type="EMBL" id="MBT0771907.1"/>
    </source>
</evidence>
<gene>
    <name evidence="4" type="ORF">KIH74_23400</name>
</gene>
<dbReference type="InterPro" id="IPR024083">
    <property type="entry name" value="Fumarase/histidase_N"/>
</dbReference>
<dbReference type="RefSeq" id="WP_214158272.1">
    <property type="nucleotide sequence ID" value="NZ_JAHBAY010000010.1"/>
</dbReference>
<keyword evidence="5" id="KW-1185">Reference proteome</keyword>
<dbReference type="Pfam" id="PF00206">
    <property type="entry name" value="Lyase_1"/>
    <property type="match status" value="1"/>
</dbReference>
<keyword evidence="1" id="KW-0456">Lyase</keyword>
<dbReference type="SUPFAM" id="SSF48557">
    <property type="entry name" value="L-aspartase-like"/>
    <property type="match status" value="1"/>
</dbReference>
<dbReference type="PRINTS" id="PR00145">
    <property type="entry name" value="ARGSUCLYASE"/>
</dbReference>
<evidence type="ECO:0000256" key="1">
    <source>
        <dbReference type="ARBA" id="ARBA00023239"/>
    </source>
</evidence>